<keyword evidence="3" id="KW-0732">Signal</keyword>
<evidence type="ECO:0000256" key="2">
    <source>
        <dbReference type="SAM" id="Phobius"/>
    </source>
</evidence>
<feature type="signal peptide" evidence="3">
    <location>
        <begin position="1"/>
        <end position="24"/>
    </location>
</feature>
<evidence type="ECO:0000313" key="5">
    <source>
        <dbReference type="Proteomes" id="UP000054558"/>
    </source>
</evidence>
<gene>
    <name evidence="4" type="ORF">KFL_001860010</name>
</gene>
<keyword evidence="2" id="KW-0812">Transmembrane</keyword>
<evidence type="ECO:0000313" key="4">
    <source>
        <dbReference type="EMBL" id="GAQ84354.1"/>
    </source>
</evidence>
<name>A0A1Y1I0B2_KLENI</name>
<keyword evidence="5" id="KW-1185">Reference proteome</keyword>
<evidence type="ECO:0000256" key="1">
    <source>
        <dbReference type="SAM" id="MobiDB-lite"/>
    </source>
</evidence>
<feature type="chain" id="PRO_5012869597" evidence="3">
    <location>
        <begin position="25"/>
        <end position="279"/>
    </location>
</feature>
<proteinExistence type="predicted"/>
<dbReference type="Proteomes" id="UP000054558">
    <property type="component" value="Unassembled WGS sequence"/>
</dbReference>
<feature type="compositionally biased region" description="Basic residues" evidence="1">
    <location>
        <begin position="266"/>
        <end position="279"/>
    </location>
</feature>
<keyword evidence="2" id="KW-0472">Membrane</keyword>
<reference evidence="4 5" key="1">
    <citation type="journal article" date="2014" name="Nat. Commun.">
        <title>Klebsormidium flaccidum genome reveals primary factors for plant terrestrial adaptation.</title>
        <authorList>
            <person name="Hori K."/>
            <person name="Maruyama F."/>
            <person name="Fujisawa T."/>
            <person name="Togashi T."/>
            <person name="Yamamoto N."/>
            <person name="Seo M."/>
            <person name="Sato S."/>
            <person name="Yamada T."/>
            <person name="Mori H."/>
            <person name="Tajima N."/>
            <person name="Moriyama T."/>
            <person name="Ikeuchi M."/>
            <person name="Watanabe M."/>
            <person name="Wada H."/>
            <person name="Kobayashi K."/>
            <person name="Saito M."/>
            <person name="Masuda T."/>
            <person name="Sasaki-Sekimoto Y."/>
            <person name="Mashiguchi K."/>
            <person name="Awai K."/>
            <person name="Shimojima M."/>
            <person name="Masuda S."/>
            <person name="Iwai M."/>
            <person name="Nobusawa T."/>
            <person name="Narise T."/>
            <person name="Kondo S."/>
            <person name="Saito H."/>
            <person name="Sato R."/>
            <person name="Murakawa M."/>
            <person name="Ihara Y."/>
            <person name="Oshima-Yamada Y."/>
            <person name="Ohtaka K."/>
            <person name="Satoh M."/>
            <person name="Sonobe K."/>
            <person name="Ishii M."/>
            <person name="Ohtani R."/>
            <person name="Kanamori-Sato M."/>
            <person name="Honoki R."/>
            <person name="Miyazaki D."/>
            <person name="Mochizuki H."/>
            <person name="Umetsu J."/>
            <person name="Higashi K."/>
            <person name="Shibata D."/>
            <person name="Kamiya Y."/>
            <person name="Sato N."/>
            <person name="Nakamura Y."/>
            <person name="Tabata S."/>
            <person name="Ida S."/>
            <person name="Kurokawa K."/>
            <person name="Ohta H."/>
        </authorList>
    </citation>
    <scope>NUCLEOTIDE SEQUENCE [LARGE SCALE GENOMIC DNA]</scope>
    <source>
        <strain evidence="4 5">NIES-2285</strain>
    </source>
</reference>
<feature type="transmembrane region" description="Helical" evidence="2">
    <location>
        <begin position="48"/>
        <end position="70"/>
    </location>
</feature>
<keyword evidence="2" id="KW-1133">Transmembrane helix</keyword>
<sequence length="279" mass="29660">MAGALHQIGWAAFASLLYAAPAQAAKYVPPPLGTSDPVPVPDDFTVEDLGGLAMLGIILLLVFLIGNIVLPSLMFSDVDTATSYKRDEEGDFYHDPSFTKDFFRESRETSDDIDEVPWSKAPFSKLAHEFSKILPPPNSVAAPPEVSKKAKKGSEQLEGPIGAGVKLSGIVAVPGYGVSVQKDGLAANGQATSISYVTSVASASDPDSDLSKGLGDATSVEGDASAQGSVGAVREARDVQNLKLYKLDTMAARRKRPDRMHERARGSVRHRIGGRHLND</sequence>
<organism evidence="4 5">
    <name type="scientific">Klebsormidium nitens</name>
    <name type="common">Green alga</name>
    <name type="synonym">Ulothrix nitens</name>
    <dbReference type="NCBI Taxonomy" id="105231"/>
    <lineage>
        <taxon>Eukaryota</taxon>
        <taxon>Viridiplantae</taxon>
        <taxon>Streptophyta</taxon>
        <taxon>Klebsormidiophyceae</taxon>
        <taxon>Klebsormidiales</taxon>
        <taxon>Klebsormidiaceae</taxon>
        <taxon>Klebsormidium</taxon>
    </lineage>
</organism>
<accession>A0A1Y1I0B2</accession>
<dbReference type="EMBL" id="DF237135">
    <property type="protein sequence ID" value="GAQ84354.1"/>
    <property type="molecule type" value="Genomic_DNA"/>
</dbReference>
<protein>
    <submittedName>
        <fullName evidence="4">Uncharacterized protein</fullName>
    </submittedName>
</protein>
<dbReference type="AlphaFoldDB" id="A0A1Y1I0B2"/>
<evidence type="ECO:0000256" key="3">
    <source>
        <dbReference type="SAM" id="SignalP"/>
    </source>
</evidence>
<feature type="region of interest" description="Disordered" evidence="1">
    <location>
        <begin position="250"/>
        <end position="279"/>
    </location>
</feature>
<feature type="region of interest" description="Disordered" evidence="1">
    <location>
        <begin position="202"/>
        <end position="232"/>
    </location>
</feature>